<evidence type="ECO:0000313" key="4">
    <source>
        <dbReference type="Proteomes" id="UP000647172"/>
    </source>
</evidence>
<dbReference type="Gene3D" id="3.40.50.300">
    <property type="entry name" value="P-loop containing nucleotide triphosphate hydrolases"/>
    <property type="match status" value="1"/>
</dbReference>
<feature type="domain" description="Sulphotransferase Stf0" evidence="2">
    <location>
        <begin position="5"/>
        <end position="40"/>
    </location>
</feature>
<accession>A0A919MJ55</accession>
<comment type="caution">
    <text evidence="3">The sequence shown here is derived from an EMBL/GenBank/DDBJ whole genome shotgun (WGS) entry which is preliminary data.</text>
</comment>
<evidence type="ECO:0000259" key="2">
    <source>
        <dbReference type="Pfam" id="PF09037"/>
    </source>
</evidence>
<dbReference type="RefSeq" id="WP_203771994.1">
    <property type="nucleotide sequence ID" value="NZ_BAAAYJ010000001.1"/>
</dbReference>
<feature type="compositionally biased region" description="Basic residues" evidence="1">
    <location>
        <begin position="48"/>
        <end position="65"/>
    </location>
</feature>
<dbReference type="EMBL" id="BOMQ01000059">
    <property type="protein sequence ID" value="GIE51454.1"/>
    <property type="molecule type" value="Genomic_DNA"/>
</dbReference>
<gene>
    <name evidence="3" type="ORF">Ani05nite_49880</name>
</gene>
<evidence type="ECO:0000256" key="1">
    <source>
        <dbReference type="SAM" id="MobiDB-lite"/>
    </source>
</evidence>
<dbReference type="InterPro" id="IPR024628">
    <property type="entry name" value="Sulfotransferase_Stf0_dom"/>
</dbReference>
<reference evidence="3" key="1">
    <citation type="submission" date="2021-01" db="EMBL/GenBank/DDBJ databases">
        <title>Whole genome shotgun sequence of Actinoplanes nipponensis NBRC 14063.</title>
        <authorList>
            <person name="Komaki H."/>
            <person name="Tamura T."/>
        </authorList>
    </citation>
    <scope>NUCLEOTIDE SEQUENCE</scope>
    <source>
        <strain evidence="3">NBRC 14063</strain>
    </source>
</reference>
<feature type="region of interest" description="Disordered" evidence="1">
    <location>
        <begin position="45"/>
        <end position="65"/>
    </location>
</feature>
<protein>
    <recommendedName>
        <fullName evidence="2">Sulphotransferase Stf0 domain-containing protein</fullName>
    </recommendedName>
</protein>
<keyword evidence="4" id="KW-1185">Reference proteome</keyword>
<dbReference type="Proteomes" id="UP000647172">
    <property type="component" value="Unassembled WGS sequence"/>
</dbReference>
<dbReference type="Pfam" id="PF09037">
    <property type="entry name" value="Sulphotransf"/>
    <property type="match status" value="1"/>
</dbReference>
<name>A0A919MJ55_9ACTN</name>
<dbReference type="AlphaFoldDB" id="A0A919MJ55"/>
<dbReference type="InterPro" id="IPR027417">
    <property type="entry name" value="P-loop_NTPase"/>
</dbReference>
<organism evidence="3 4">
    <name type="scientific">Actinoplanes nipponensis</name>
    <dbReference type="NCBI Taxonomy" id="135950"/>
    <lineage>
        <taxon>Bacteria</taxon>
        <taxon>Bacillati</taxon>
        <taxon>Actinomycetota</taxon>
        <taxon>Actinomycetes</taxon>
        <taxon>Micromonosporales</taxon>
        <taxon>Micromonosporaceae</taxon>
        <taxon>Actinoplanes</taxon>
    </lineage>
</organism>
<sequence>MAVSCLLCATPRTGSSLLLGLLASTGIAGHPEAYFRAQGRAAVGGPVGRHRAARTRRTRSAPLHRRQADRLNVAWAARYRTGTAR</sequence>
<proteinExistence type="predicted"/>
<dbReference type="SUPFAM" id="SSF52540">
    <property type="entry name" value="P-loop containing nucleoside triphosphate hydrolases"/>
    <property type="match status" value="1"/>
</dbReference>
<evidence type="ECO:0000313" key="3">
    <source>
        <dbReference type="EMBL" id="GIE51454.1"/>
    </source>
</evidence>